<feature type="region of interest" description="Disordered" evidence="1">
    <location>
        <begin position="1"/>
        <end position="51"/>
    </location>
</feature>
<accession>A0A6J4PB28</accession>
<name>A0A6J4PB28_9ACTN</name>
<reference evidence="2" key="1">
    <citation type="submission" date="2020-02" db="EMBL/GenBank/DDBJ databases">
        <authorList>
            <person name="Meier V. D."/>
        </authorList>
    </citation>
    <scope>NUCLEOTIDE SEQUENCE</scope>
    <source>
        <strain evidence="2">AVDCRST_MAG01</strain>
    </source>
</reference>
<protein>
    <submittedName>
        <fullName evidence="2">ATPases with chaperone activity, ATP-binding subunit</fullName>
    </submittedName>
</protein>
<dbReference type="EMBL" id="CADCUW010000239">
    <property type="protein sequence ID" value="CAA9411057.1"/>
    <property type="molecule type" value="Genomic_DNA"/>
</dbReference>
<organism evidence="2">
    <name type="scientific">uncultured Rubrobacteraceae bacterium</name>
    <dbReference type="NCBI Taxonomy" id="349277"/>
    <lineage>
        <taxon>Bacteria</taxon>
        <taxon>Bacillati</taxon>
        <taxon>Actinomycetota</taxon>
        <taxon>Rubrobacteria</taxon>
        <taxon>Rubrobacterales</taxon>
        <taxon>Rubrobacteraceae</taxon>
        <taxon>environmental samples</taxon>
    </lineage>
</organism>
<sequence length="51" mass="5582">AFDDRDSRARAGRGPGRAGERRAGGFEGGERPRGRLRRAGRGLVRELRHGP</sequence>
<keyword evidence="2" id="KW-0547">Nucleotide-binding</keyword>
<proteinExistence type="predicted"/>
<feature type="non-terminal residue" evidence="2">
    <location>
        <position position="51"/>
    </location>
</feature>
<feature type="non-terminal residue" evidence="2">
    <location>
        <position position="1"/>
    </location>
</feature>
<dbReference type="AlphaFoldDB" id="A0A6J4PB28"/>
<keyword evidence="2" id="KW-0067">ATP-binding</keyword>
<evidence type="ECO:0000313" key="2">
    <source>
        <dbReference type="EMBL" id="CAA9411057.1"/>
    </source>
</evidence>
<dbReference type="GO" id="GO:0005524">
    <property type="term" value="F:ATP binding"/>
    <property type="evidence" value="ECO:0007669"/>
    <property type="project" value="UniProtKB-KW"/>
</dbReference>
<gene>
    <name evidence="2" type="ORF">AVDCRST_MAG01-01-1617</name>
</gene>
<feature type="compositionally biased region" description="Basic and acidic residues" evidence="1">
    <location>
        <begin position="18"/>
        <end position="33"/>
    </location>
</feature>
<evidence type="ECO:0000256" key="1">
    <source>
        <dbReference type="SAM" id="MobiDB-lite"/>
    </source>
</evidence>